<comment type="similarity">
    <text evidence="3">Belongs to the class II aldolase/RraA-like family.</text>
</comment>
<evidence type="ECO:0000313" key="12">
    <source>
        <dbReference type="EMBL" id="MDW5598776.1"/>
    </source>
</evidence>
<gene>
    <name evidence="12" type="ORF">R7226_30735</name>
</gene>
<comment type="catalytic activity">
    <reaction evidence="1">
        <text>4-hydroxy-4-methyl-2-oxoglutarate = 2 pyruvate</text>
        <dbReference type="Rhea" id="RHEA:22748"/>
        <dbReference type="ChEBI" id="CHEBI:15361"/>
        <dbReference type="ChEBI" id="CHEBI:58276"/>
        <dbReference type="EC" id="4.1.3.17"/>
    </reaction>
</comment>
<evidence type="ECO:0000256" key="3">
    <source>
        <dbReference type="ARBA" id="ARBA00008621"/>
    </source>
</evidence>
<dbReference type="PANTHER" id="PTHR33254">
    <property type="entry name" value="4-HYDROXY-4-METHYL-2-OXOGLUTARATE ALDOLASE 3-RELATED"/>
    <property type="match status" value="1"/>
</dbReference>
<comment type="cofactor">
    <cofactor evidence="2">
        <name>a divalent metal cation</name>
        <dbReference type="ChEBI" id="CHEBI:60240"/>
    </cofactor>
</comment>
<comment type="caution">
    <text evidence="12">The sequence shown here is derived from an EMBL/GenBank/DDBJ whole genome shotgun (WGS) entry which is preliminary data.</text>
</comment>
<dbReference type="CDD" id="cd16841">
    <property type="entry name" value="RraA_family"/>
    <property type="match status" value="1"/>
</dbReference>
<evidence type="ECO:0000256" key="2">
    <source>
        <dbReference type="ARBA" id="ARBA00001968"/>
    </source>
</evidence>
<evidence type="ECO:0000256" key="1">
    <source>
        <dbReference type="ARBA" id="ARBA00001342"/>
    </source>
</evidence>
<name>A0ABU4HZL8_9ACTN</name>
<keyword evidence="13" id="KW-1185">Reference proteome</keyword>
<sequence length="217" mass="23246">MTVDYDLLAEKLYSAVVSDVLDTIGLPDQVIRTDLKPVVAGDWVLVGRLRPTRAVAVDERPERPYAKLLEMIDSLQPGDVLFIDAQGRNSSGLFGGLLATAIRAAGGRGAVIDGGTRDVRELNRLGFPTITRGLCPADSLGRDEVVAIDEPVECGGVRISSGDLVIGDADGLVVVPQDVERRVIDLALEKVSGENHVRRELANGMKASVAFERYGIL</sequence>
<evidence type="ECO:0000256" key="5">
    <source>
        <dbReference type="ARBA" id="ARBA00012213"/>
    </source>
</evidence>
<dbReference type="RefSeq" id="WP_318601359.1">
    <property type="nucleotide sequence ID" value="NZ_JAWSTH010000179.1"/>
</dbReference>
<dbReference type="PANTHER" id="PTHR33254:SF16">
    <property type="entry name" value="BLR3842 PROTEIN"/>
    <property type="match status" value="1"/>
</dbReference>
<protein>
    <recommendedName>
        <fullName evidence="7">Putative 4-hydroxy-4-methyl-2-oxoglutarate aldolase</fullName>
        <ecNumber evidence="6">4.1.1.112</ecNumber>
        <ecNumber evidence="5">4.1.3.17</ecNumber>
    </recommendedName>
    <alternativeName>
        <fullName evidence="10">Oxaloacetate decarboxylase</fullName>
    </alternativeName>
    <alternativeName>
        <fullName evidence="9">RraA-like protein</fullName>
    </alternativeName>
</protein>
<evidence type="ECO:0000256" key="6">
    <source>
        <dbReference type="ARBA" id="ARBA00012947"/>
    </source>
</evidence>
<evidence type="ECO:0000256" key="7">
    <source>
        <dbReference type="ARBA" id="ARBA00016549"/>
    </source>
</evidence>
<reference evidence="12 13" key="2">
    <citation type="submission" date="2023-10" db="EMBL/GenBank/DDBJ databases">
        <authorList>
            <person name="Han X.F."/>
        </authorList>
    </citation>
    <scope>NUCLEOTIDE SEQUENCE [LARGE SCALE GENOMIC DNA]</scope>
    <source>
        <strain evidence="12 13">KCTC 39840</strain>
    </source>
</reference>
<evidence type="ECO:0000313" key="13">
    <source>
        <dbReference type="Proteomes" id="UP001284601"/>
    </source>
</evidence>
<evidence type="ECO:0000256" key="11">
    <source>
        <dbReference type="ARBA" id="ARBA00047973"/>
    </source>
</evidence>
<evidence type="ECO:0000256" key="9">
    <source>
        <dbReference type="ARBA" id="ARBA00030169"/>
    </source>
</evidence>
<evidence type="ECO:0000256" key="10">
    <source>
        <dbReference type="ARBA" id="ARBA00032305"/>
    </source>
</evidence>
<comment type="function">
    <text evidence="8">Catalyzes the aldol cleavage of 4-hydroxy-4-methyl-2-oxoglutarate (HMG) into 2 molecules of pyruvate. Also contains a secondary oxaloacetate (OAA) decarboxylase activity due to the common pyruvate enolate transition state formed following C-C bond cleavage in the retro-aldol and decarboxylation reactions.</text>
</comment>
<organism evidence="12 13">
    <name type="scientific">Conexibacter stalactiti</name>
    <dbReference type="NCBI Taxonomy" id="1940611"/>
    <lineage>
        <taxon>Bacteria</taxon>
        <taxon>Bacillati</taxon>
        <taxon>Actinomycetota</taxon>
        <taxon>Thermoleophilia</taxon>
        <taxon>Solirubrobacterales</taxon>
        <taxon>Conexibacteraceae</taxon>
        <taxon>Conexibacter</taxon>
    </lineage>
</organism>
<reference evidence="13" key="1">
    <citation type="submission" date="2023-07" db="EMBL/GenBank/DDBJ databases">
        <title>Conexibacter stalactiti sp. nov., isolated from stalactites in a lava cave and emended description of the genus Conexibacter.</title>
        <authorList>
            <person name="Lee S.D."/>
        </authorList>
    </citation>
    <scope>NUCLEOTIDE SEQUENCE [LARGE SCALE GENOMIC DNA]</scope>
    <source>
        <strain evidence="13">KCTC 39840</strain>
    </source>
</reference>
<proteinExistence type="inferred from homology"/>
<evidence type="ECO:0000256" key="4">
    <source>
        <dbReference type="ARBA" id="ARBA00011233"/>
    </source>
</evidence>
<dbReference type="InterPro" id="IPR036704">
    <property type="entry name" value="RraA/RraA-like_sf"/>
</dbReference>
<dbReference type="SUPFAM" id="SSF89562">
    <property type="entry name" value="RraA-like"/>
    <property type="match status" value="1"/>
</dbReference>
<evidence type="ECO:0000256" key="8">
    <source>
        <dbReference type="ARBA" id="ARBA00025046"/>
    </source>
</evidence>
<dbReference type="InterPro" id="IPR005493">
    <property type="entry name" value="RraA/RraA-like"/>
</dbReference>
<dbReference type="EC" id="4.1.1.112" evidence="6"/>
<dbReference type="Pfam" id="PF03737">
    <property type="entry name" value="RraA-like"/>
    <property type="match status" value="1"/>
</dbReference>
<comment type="subunit">
    <text evidence="4">Homotrimer.</text>
</comment>
<dbReference type="Proteomes" id="UP001284601">
    <property type="component" value="Unassembled WGS sequence"/>
</dbReference>
<accession>A0ABU4HZL8</accession>
<dbReference type="EMBL" id="JAWSTH010000179">
    <property type="protein sequence ID" value="MDW5598776.1"/>
    <property type="molecule type" value="Genomic_DNA"/>
</dbReference>
<dbReference type="Gene3D" id="3.50.30.40">
    <property type="entry name" value="Ribonuclease E inhibitor RraA/RraA-like"/>
    <property type="match status" value="1"/>
</dbReference>
<comment type="catalytic activity">
    <reaction evidence="11">
        <text>oxaloacetate + H(+) = pyruvate + CO2</text>
        <dbReference type="Rhea" id="RHEA:15641"/>
        <dbReference type="ChEBI" id="CHEBI:15361"/>
        <dbReference type="ChEBI" id="CHEBI:15378"/>
        <dbReference type="ChEBI" id="CHEBI:16452"/>
        <dbReference type="ChEBI" id="CHEBI:16526"/>
        <dbReference type="EC" id="4.1.1.112"/>
    </reaction>
</comment>
<dbReference type="EC" id="4.1.3.17" evidence="5"/>